<organism evidence="3 4">
    <name type="scientific">Novosphingobium panipatense</name>
    <dbReference type="NCBI Taxonomy" id="428991"/>
    <lineage>
        <taxon>Bacteria</taxon>
        <taxon>Pseudomonadati</taxon>
        <taxon>Pseudomonadota</taxon>
        <taxon>Alphaproteobacteria</taxon>
        <taxon>Sphingomonadales</taxon>
        <taxon>Sphingomonadaceae</taxon>
        <taxon>Novosphingobium</taxon>
    </lineage>
</organism>
<dbReference type="EMBL" id="FXUI01000004">
    <property type="protein sequence ID" value="SMP67990.1"/>
    <property type="molecule type" value="Genomic_DNA"/>
</dbReference>
<evidence type="ECO:0000256" key="2">
    <source>
        <dbReference type="SAM" id="Phobius"/>
    </source>
</evidence>
<gene>
    <name evidence="3" type="ORF">SAMN06296065_104305</name>
</gene>
<keyword evidence="2" id="KW-0812">Transmembrane</keyword>
<sequence length="161" mass="17747">MLKHADPILKLCLALGTLLAGAGVGYYFGIYLPAQDIRRQTLAMAEKQSRAAEQAKALAIRAQREREAQAAYEQCVTSSEMAYRQRWNQACEAMHDADRAAFDDCADDFFSTRGGCLARHPIRPAQDCALPSRTAQSLSDARDQRKGQCAAQLQTAQRAQP</sequence>
<comment type="caution">
    <text evidence="3">The sequence shown here is derived from an EMBL/GenBank/DDBJ whole genome shotgun (WGS) entry which is preliminary data.</text>
</comment>
<name>A0ABY1QFK1_9SPHN</name>
<keyword evidence="2" id="KW-1133">Transmembrane helix</keyword>
<protein>
    <submittedName>
        <fullName evidence="3">Uncharacterized protein</fullName>
    </submittedName>
</protein>
<accession>A0ABY1QFK1</accession>
<evidence type="ECO:0000313" key="4">
    <source>
        <dbReference type="Proteomes" id="UP001157910"/>
    </source>
</evidence>
<keyword evidence="4" id="KW-1185">Reference proteome</keyword>
<evidence type="ECO:0000256" key="1">
    <source>
        <dbReference type="SAM" id="MobiDB-lite"/>
    </source>
</evidence>
<dbReference type="Proteomes" id="UP001157910">
    <property type="component" value="Unassembled WGS sequence"/>
</dbReference>
<feature type="compositionally biased region" description="Polar residues" evidence="1">
    <location>
        <begin position="151"/>
        <end position="161"/>
    </location>
</feature>
<reference evidence="3 4" key="1">
    <citation type="submission" date="2017-05" db="EMBL/GenBank/DDBJ databases">
        <authorList>
            <person name="Varghese N."/>
            <person name="Submissions S."/>
        </authorList>
    </citation>
    <scope>NUCLEOTIDE SEQUENCE [LARGE SCALE GENOMIC DNA]</scope>
    <source>
        <strain evidence="3 4">SM16</strain>
    </source>
</reference>
<dbReference type="RefSeq" id="WP_283406019.1">
    <property type="nucleotide sequence ID" value="NZ_FXUI01000004.1"/>
</dbReference>
<keyword evidence="2" id="KW-0472">Membrane</keyword>
<proteinExistence type="predicted"/>
<feature type="transmembrane region" description="Helical" evidence="2">
    <location>
        <begin position="12"/>
        <end position="32"/>
    </location>
</feature>
<feature type="region of interest" description="Disordered" evidence="1">
    <location>
        <begin position="131"/>
        <end position="161"/>
    </location>
</feature>
<evidence type="ECO:0000313" key="3">
    <source>
        <dbReference type="EMBL" id="SMP67990.1"/>
    </source>
</evidence>